<dbReference type="Proteomes" id="UP000248840">
    <property type="component" value="Unassembled WGS sequence"/>
</dbReference>
<sequence length="621" mass="64877">MIKKIFFYTIALFLFSLNSGAQSISMIGDAVSGWSTDVAMSTTDNVNYTLSNFTFSNGGAKFRQDSSWNTNWGSSSFPSGTATSNGSNIPVTAGIYNVAFNRTTGVYSFTTVSTGFDAISISGSAGPGSNQDVSMYTVDGVNYSLDNYTLTTGSLIFRKDNSSSTTWASSSFPSGTATQGGDPISVTTAGTYDIKFNKTTGAYSFSFANIGIIGSATSGGWNTDTLMSTTDGVNYLLSGVTLTSGELKFRQNQTWAVNWGSNSFPNGTATLNGNNIPITAGTYSITFNRITGAFSFRAGYPIVTLYTSGGSELELITLNGTNYYLNNATVSTGNYVFRQDNSNSVTWGANAFPTGTATQGGASIPVVGGDYNITFNKSTGEFSFNYLVISVIGSATAGGWSTDTNLSTTDGVNYKLSGLTLTTGDIKFRQGNDWSVNWGGNVFPGGTATLNSSNIGVTSASNFTVTFNRTTGAYYFYDEVNLQVASPVNLCKGTVATSLTNYVYNVPGSTLKWYTNSSTTSIPRYVLITTGAPTPSTSVLGTKTYYVSQTINGVEGAKVAVVVNVLAIPTTPTTLTGTAAVGPLVGTTTSATFTTTAVSGATSYLWTVPAGVTIVSGQGTT</sequence>
<reference evidence="3 4" key="1">
    <citation type="submission" date="2018-06" db="EMBL/GenBank/DDBJ databases">
        <title>Genomic Encyclopedia of Archaeal and Bacterial Type Strains, Phase II (KMG-II): from individual species to whole genera.</title>
        <authorList>
            <person name="Goeker M."/>
        </authorList>
    </citation>
    <scope>NUCLEOTIDE SEQUENCE [LARGE SCALE GENOMIC DNA]</scope>
    <source>
        <strain evidence="3 4">DSM 25663</strain>
    </source>
</reference>
<dbReference type="Gene3D" id="2.60.40.3620">
    <property type="match status" value="3"/>
</dbReference>
<dbReference type="EMBL" id="QLSZ01000005">
    <property type="protein sequence ID" value="RAR72638.1"/>
    <property type="molecule type" value="Genomic_DNA"/>
</dbReference>
<dbReference type="OrthoDB" id="975117at2"/>
<feature type="chain" id="PRO_5016398350" evidence="1">
    <location>
        <begin position="22"/>
        <end position="621"/>
    </location>
</feature>
<feature type="domain" description="PKD-like" evidence="2">
    <location>
        <begin position="569"/>
        <end position="621"/>
    </location>
</feature>
<name>A0A328YF58_9FLAO</name>
<evidence type="ECO:0000313" key="4">
    <source>
        <dbReference type="Proteomes" id="UP000248840"/>
    </source>
</evidence>
<keyword evidence="1" id="KW-0732">Signal</keyword>
<accession>A0A328YF58</accession>
<evidence type="ECO:0000256" key="1">
    <source>
        <dbReference type="SAM" id="SignalP"/>
    </source>
</evidence>
<comment type="caution">
    <text evidence="3">The sequence shown here is derived from an EMBL/GenBank/DDBJ whole genome shotgun (WGS) entry which is preliminary data.</text>
</comment>
<dbReference type="AlphaFoldDB" id="A0A328YF58"/>
<feature type="signal peptide" evidence="1">
    <location>
        <begin position="1"/>
        <end position="21"/>
    </location>
</feature>
<protein>
    <submittedName>
        <fullName evidence="3">Uncharacterized protein DUF5019</fullName>
    </submittedName>
</protein>
<proteinExistence type="predicted"/>
<keyword evidence="4" id="KW-1185">Reference proteome</keyword>
<evidence type="ECO:0000313" key="3">
    <source>
        <dbReference type="EMBL" id="RAR72638.1"/>
    </source>
</evidence>
<feature type="non-terminal residue" evidence="3">
    <location>
        <position position="621"/>
    </location>
</feature>
<organism evidence="3 4">
    <name type="scientific">Flavobacterium aciduliphilum</name>
    <dbReference type="NCBI Taxonomy" id="1101402"/>
    <lineage>
        <taxon>Bacteria</taxon>
        <taxon>Pseudomonadati</taxon>
        <taxon>Bacteroidota</taxon>
        <taxon>Flavobacteriia</taxon>
        <taxon>Flavobacteriales</taxon>
        <taxon>Flavobacteriaceae</taxon>
        <taxon>Flavobacterium</taxon>
    </lineage>
</organism>
<evidence type="ECO:0000259" key="2">
    <source>
        <dbReference type="Pfam" id="PF19408"/>
    </source>
</evidence>
<dbReference type="Pfam" id="PF19408">
    <property type="entry name" value="PKD_6"/>
    <property type="match status" value="1"/>
</dbReference>
<dbReference type="InterPro" id="IPR045829">
    <property type="entry name" value="PKD_6"/>
</dbReference>
<gene>
    <name evidence="3" type="ORF">CLV55_105209</name>
</gene>